<evidence type="ECO:0008006" key="4">
    <source>
        <dbReference type="Google" id="ProtNLM"/>
    </source>
</evidence>
<reference evidence="2 3" key="1">
    <citation type="submission" date="2018-12" db="EMBL/GenBank/DDBJ databases">
        <title>Flammeovirga pectinis sp. nov., isolated from the gut of the Korean scallop, Patinopecten yessoensis.</title>
        <authorList>
            <person name="Bae J.-W."/>
            <person name="Jeong Y.-S."/>
            <person name="Kang W."/>
        </authorList>
    </citation>
    <scope>NUCLEOTIDE SEQUENCE [LARGE SCALE GENOMIC DNA]</scope>
    <source>
        <strain evidence="2 3">L12M1</strain>
    </source>
</reference>
<accession>A0A3S9NZU3</accession>
<evidence type="ECO:0000313" key="3">
    <source>
        <dbReference type="Proteomes" id="UP000267268"/>
    </source>
</evidence>
<sequence>MKLNKLFYLLLVLLVSSLSLSAQEVKGQDVISQASKKNNKILKNGFSLKFNFGFPTSDYLAASYDGEDLGGSVELNTTLGIQFGNQWYVYRGGNFGIAINANWLDVSYSTSKDTDPTLYVVDLALVEIGPLVSYAINNDMGFDAFYNLRPNNIWVGSEDVEDVETAFGMSHSVGVGFRYKVLYLGVESNFGKLTLQNFDIDDVQLSTNQTKLTLGFKF</sequence>
<gene>
    <name evidence="2" type="ORF">EI427_04160</name>
</gene>
<feature type="chain" id="PRO_5019443529" description="Outer membrane protein beta-barrel domain-containing protein" evidence="1">
    <location>
        <begin position="23"/>
        <end position="218"/>
    </location>
</feature>
<keyword evidence="1" id="KW-0732">Signal</keyword>
<dbReference type="EMBL" id="CP034562">
    <property type="protein sequence ID" value="AZQ61446.1"/>
    <property type="molecule type" value="Genomic_DNA"/>
</dbReference>
<evidence type="ECO:0000256" key="1">
    <source>
        <dbReference type="SAM" id="SignalP"/>
    </source>
</evidence>
<dbReference type="OrthoDB" id="977951at2"/>
<protein>
    <recommendedName>
        <fullName evidence="4">Outer membrane protein beta-barrel domain-containing protein</fullName>
    </recommendedName>
</protein>
<feature type="signal peptide" evidence="1">
    <location>
        <begin position="1"/>
        <end position="22"/>
    </location>
</feature>
<dbReference type="Proteomes" id="UP000267268">
    <property type="component" value="Chromosome 1"/>
</dbReference>
<keyword evidence="3" id="KW-1185">Reference proteome</keyword>
<dbReference type="RefSeq" id="WP_126611935.1">
    <property type="nucleotide sequence ID" value="NZ_CP034562.1"/>
</dbReference>
<evidence type="ECO:0000313" key="2">
    <source>
        <dbReference type="EMBL" id="AZQ61446.1"/>
    </source>
</evidence>
<name>A0A3S9NZU3_9BACT</name>
<proteinExistence type="predicted"/>
<organism evidence="2 3">
    <name type="scientific">Flammeovirga pectinis</name>
    <dbReference type="NCBI Taxonomy" id="2494373"/>
    <lineage>
        <taxon>Bacteria</taxon>
        <taxon>Pseudomonadati</taxon>
        <taxon>Bacteroidota</taxon>
        <taxon>Cytophagia</taxon>
        <taxon>Cytophagales</taxon>
        <taxon>Flammeovirgaceae</taxon>
        <taxon>Flammeovirga</taxon>
    </lineage>
</organism>
<dbReference type="KEGG" id="fll:EI427_04160"/>
<dbReference type="AlphaFoldDB" id="A0A3S9NZU3"/>